<feature type="transmembrane region" description="Helical" evidence="6">
    <location>
        <begin position="253"/>
        <end position="275"/>
    </location>
</feature>
<feature type="transmembrane region" description="Helical" evidence="6">
    <location>
        <begin position="121"/>
        <end position="148"/>
    </location>
</feature>
<dbReference type="Pfam" id="PF03706">
    <property type="entry name" value="LPG_synthase_TM"/>
    <property type="match status" value="1"/>
</dbReference>
<evidence type="ECO:0008006" key="9">
    <source>
        <dbReference type="Google" id="ProtNLM"/>
    </source>
</evidence>
<evidence type="ECO:0000313" key="7">
    <source>
        <dbReference type="EMBL" id="AWB66844.1"/>
    </source>
</evidence>
<gene>
    <name evidence="7" type="ORF">C2869_10550</name>
</gene>
<keyword evidence="2" id="KW-1003">Cell membrane</keyword>
<organism evidence="7 8">
    <name type="scientific">Saccharobesus litoralis</name>
    <dbReference type="NCBI Taxonomy" id="2172099"/>
    <lineage>
        <taxon>Bacteria</taxon>
        <taxon>Pseudomonadati</taxon>
        <taxon>Pseudomonadota</taxon>
        <taxon>Gammaproteobacteria</taxon>
        <taxon>Alteromonadales</taxon>
        <taxon>Alteromonadaceae</taxon>
        <taxon>Saccharobesus</taxon>
    </lineage>
</organism>
<keyword evidence="5 6" id="KW-0472">Membrane</keyword>
<evidence type="ECO:0000256" key="1">
    <source>
        <dbReference type="ARBA" id="ARBA00004651"/>
    </source>
</evidence>
<dbReference type="GO" id="GO:0005886">
    <property type="term" value="C:plasma membrane"/>
    <property type="evidence" value="ECO:0007669"/>
    <property type="project" value="UniProtKB-SubCell"/>
</dbReference>
<dbReference type="EMBL" id="CP026604">
    <property type="protein sequence ID" value="AWB66844.1"/>
    <property type="molecule type" value="Genomic_DNA"/>
</dbReference>
<evidence type="ECO:0000256" key="6">
    <source>
        <dbReference type="SAM" id="Phobius"/>
    </source>
</evidence>
<dbReference type="OrthoDB" id="421014at2"/>
<evidence type="ECO:0000313" key="8">
    <source>
        <dbReference type="Proteomes" id="UP000244441"/>
    </source>
</evidence>
<keyword evidence="3 6" id="KW-0812">Transmembrane</keyword>
<reference evidence="7 8" key="1">
    <citation type="submission" date="2018-01" db="EMBL/GenBank/DDBJ databases">
        <title>Genome sequence of a Cantenovulum-like bacteria.</title>
        <authorList>
            <person name="Tan W.R."/>
            <person name="Lau N.-S."/>
            <person name="Go F."/>
            <person name="Amirul A.-A.A."/>
        </authorList>
    </citation>
    <scope>NUCLEOTIDE SEQUENCE [LARGE SCALE GENOMIC DNA]</scope>
    <source>
        <strain evidence="7 8">CCB-QB4</strain>
    </source>
</reference>
<dbReference type="InterPro" id="IPR022791">
    <property type="entry name" value="L-PG_synthase/AglD"/>
</dbReference>
<accession>A0A2S0VRL6</accession>
<dbReference type="KEGG" id="cate:C2869_10550"/>
<dbReference type="AlphaFoldDB" id="A0A2S0VRL6"/>
<evidence type="ECO:0000256" key="4">
    <source>
        <dbReference type="ARBA" id="ARBA00022989"/>
    </source>
</evidence>
<evidence type="ECO:0000256" key="3">
    <source>
        <dbReference type="ARBA" id="ARBA00022692"/>
    </source>
</evidence>
<evidence type="ECO:0000256" key="5">
    <source>
        <dbReference type="ARBA" id="ARBA00023136"/>
    </source>
</evidence>
<feature type="transmembrane region" description="Helical" evidence="6">
    <location>
        <begin position="53"/>
        <end position="70"/>
    </location>
</feature>
<feature type="transmembrane region" description="Helical" evidence="6">
    <location>
        <begin position="12"/>
        <end position="33"/>
    </location>
</feature>
<evidence type="ECO:0000256" key="2">
    <source>
        <dbReference type="ARBA" id="ARBA00022475"/>
    </source>
</evidence>
<keyword evidence="4 6" id="KW-1133">Transmembrane helix</keyword>
<comment type="subcellular location">
    <subcellularLocation>
        <location evidence="1">Cell membrane</location>
        <topology evidence="1">Multi-pass membrane protein</topology>
    </subcellularLocation>
</comment>
<name>A0A2S0VRL6_9ALTE</name>
<feature type="transmembrane region" description="Helical" evidence="6">
    <location>
        <begin position="282"/>
        <end position="308"/>
    </location>
</feature>
<dbReference type="RefSeq" id="WP_108602900.1">
    <property type="nucleotide sequence ID" value="NZ_CP026604.1"/>
</dbReference>
<sequence>MIKDSADRQTTAAQITIRTLLAALLLLVTLAVIEWQVGWQNLWLNWQTVDVRLLIWLSLLSLFSYLMRAVRIQVGFSLPFNHSPVLFHISTAHNFANILLPMRAGELAFPILMKRHLRINLFNSSTMLLLFRLLDLLALLSIGAVILLASLQQWLWLSLCIACLVLLLLAANRIKQTIVSLLTECKPTILHKLANSLSDLPTQGKPFYKVVLTTYVIWLAKIVAFLGLVLHVSDLSPLTATLSIVLADLSSVLPIHGLAGTGTYEGAFVLGSAWLEAKTSELLAAAVMLHMYLLVIAMLAAGFGWLWVKLYHYYTRCLTSPSTT</sequence>
<feature type="transmembrane region" description="Helical" evidence="6">
    <location>
        <begin position="210"/>
        <end position="233"/>
    </location>
</feature>
<protein>
    <recommendedName>
        <fullName evidence="9">Lysylphosphatidylglycerol synthase TM region</fullName>
    </recommendedName>
</protein>
<feature type="transmembrane region" description="Helical" evidence="6">
    <location>
        <begin position="154"/>
        <end position="171"/>
    </location>
</feature>
<proteinExistence type="predicted"/>
<dbReference type="Proteomes" id="UP000244441">
    <property type="component" value="Chromosome"/>
</dbReference>
<keyword evidence="8" id="KW-1185">Reference proteome</keyword>